<evidence type="ECO:0000256" key="1">
    <source>
        <dbReference type="SAM" id="MobiDB-lite"/>
    </source>
</evidence>
<name>A0ABZ1TI53_STRVG</name>
<dbReference type="EMBL" id="CP108090">
    <property type="protein sequence ID" value="WUQ14517.1"/>
    <property type="molecule type" value="Genomic_DNA"/>
</dbReference>
<dbReference type="RefSeq" id="WP_328963264.1">
    <property type="nucleotide sequence ID" value="NZ_CP108090.1"/>
</dbReference>
<sequence>MVEVGGARGYDGTPLTGVRLTGVRPHAHAAYDRPAGSRLRP</sequence>
<organism evidence="2 3">
    <name type="scientific">Streptomyces virginiae</name>
    <name type="common">Streptomyces cinnamonensis</name>
    <dbReference type="NCBI Taxonomy" id="1961"/>
    <lineage>
        <taxon>Bacteria</taxon>
        <taxon>Bacillati</taxon>
        <taxon>Actinomycetota</taxon>
        <taxon>Actinomycetes</taxon>
        <taxon>Kitasatosporales</taxon>
        <taxon>Streptomycetaceae</taxon>
        <taxon>Streptomyces</taxon>
    </lineage>
</organism>
<dbReference type="Proteomes" id="UP001432039">
    <property type="component" value="Chromosome"/>
</dbReference>
<reference evidence="2" key="1">
    <citation type="submission" date="2022-10" db="EMBL/GenBank/DDBJ databases">
        <title>The complete genomes of actinobacterial strains from the NBC collection.</title>
        <authorList>
            <person name="Joergensen T.S."/>
            <person name="Alvarez Arevalo M."/>
            <person name="Sterndorff E.B."/>
            <person name="Faurdal D."/>
            <person name="Vuksanovic O."/>
            <person name="Mourched A.-S."/>
            <person name="Charusanti P."/>
            <person name="Shaw S."/>
            <person name="Blin K."/>
            <person name="Weber T."/>
        </authorList>
    </citation>
    <scope>NUCLEOTIDE SEQUENCE</scope>
    <source>
        <strain evidence="2">NBC_00248</strain>
    </source>
</reference>
<feature type="region of interest" description="Disordered" evidence="1">
    <location>
        <begin position="1"/>
        <end position="41"/>
    </location>
</feature>
<protein>
    <submittedName>
        <fullName evidence="2">Uncharacterized protein</fullName>
    </submittedName>
</protein>
<evidence type="ECO:0000313" key="2">
    <source>
        <dbReference type="EMBL" id="WUQ14517.1"/>
    </source>
</evidence>
<keyword evidence="3" id="KW-1185">Reference proteome</keyword>
<proteinExistence type="predicted"/>
<gene>
    <name evidence="2" type="ORF">OG517_25605</name>
</gene>
<accession>A0ABZ1TI53</accession>
<evidence type="ECO:0000313" key="3">
    <source>
        <dbReference type="Proteomes" id="UP001432039"/>
    </source>
</evidence>